<evidence type="ECO:0000256" key="7">
    <source>
        <dbReference type="ARBA" id="ARBA00022884"/>
    </source>
</evidence>
<evidence type="ECO:0000256" key="5">
    <source>
        <dbReference type="ARBA" id="ARBA00022801"/>
    </source>
</evidence>
<feature type="domain" description="RNB" evidence="8">
    <location>
        <begin position="196"/>
        <end position="527"/>
    </location>
</feature>
<evidence type="ECO:0000259" key="8">
    <source>
        <dbReference type="SMART" id="SM00955"/>
    </source>
</evidence>
<comment type="caution">
    <text evidence="9">The sequence shown here is derived from an EMBL/GenBank/DDBJ whole genome shotgun (WGS) entry which is preliminary data.</text>
</comment>
<sequence length="632" mass="71157">MSPNQQVPPKSGEKKTISGIVQVTRKGTGYMPISADAPKGKSKEDIEIFPEKLNGALNGDTVEVELISVFPRPRGRVKKIVQRAKMQFVCTLKKVGDKLMATASDMRFPVSIDVGPSAEKAKEGDRVLVKLLSFDGTTAKGTIMEVIGAAGEHRVEMNAIVLEHGFSTQFPPEVLKEAQDIEKNHAQIIADEVGKRTDFRNKLTFTIDPVDAKDYDDALSIEQLDENTYEIGVHIADVTHFVRPGTALDDEAIRRGTSVYLVDATIPMLPHELSGNVCSLKADEDRLAFSAIFKITKNAEVLERRFEKTIIRSNKRFTYEEAQGLLDAKDTGEFGKPLATLWSIAQIFRKEKEKRGAIDFGDNEVRFTLDENGVPTGVVRKERIDTNLLIEEYMLLANREVAKYVSKLAEKSPEKGLVFLYRIHDDPKDDRIDELATFVRAIGYEFGQKGKKPTAKDISKLLEQIEGKPEEHLIRTATLRTMAKAIYSTRNIGHFGLAFDYYTHFTSPIRRYPDVLVHRIIMSHLDGHPMTRREFTTLERMCIAASEQEAKAVSAERDSIRYKQVEYLSSRIGQEFDAIISGVTDWGLYVEDKETASEGLVRMRALEGDFFEHRPKEYAVVGQRTQKKYALG</sequence>
<keyword evidence="7" id="KW-0694">RNA-binding</keyword>
<dbReference type="InterPro" id="IPR004476">
    <property type="entry name" value="RNase_II/RNase_R"/>
</dbReference>
<dbReference type="GO" id="GO:0008859">
    <property type="term" value="F:exoribonuclease II activity"/>
    <property type="evidence" value="ECO:0007669"/>
    <property type="project" value="UniProtKB-EC"/>
</dbReference>
<dbReference type="InterPro" id="IPR022966">
    <property type="entry name" value="RNase_II/R_CS"/>
</dbReference>
<dbReference type="NCBIfam" id="TIGR00358">
    <property type="entry name" value="3_prime_RNase"/>
    <property type="match status" value="1"/>
</dbReference>
<dbReference type="EMBL" id="MEXB01000003">
    <property type="protein sequence ID" value="OGC88816.1"/>
    <property type="molecule type" value="Genomic_DNA"/>
</dbReference>
<dbReference type="Pfam" id="PF17876">
    <property type="entry name" value="CSD2"/>
    <property type="match status" value="1"/>
</dbReference>
<dbReference type="Proteomes" id="UP000176568">
    <property type="component" value="Unassembled WGS sequence"/>
</dbReference>
<dbReference type="InterPro" id="IPR050180">
    <property type="entry name" value="RNR_Ribonuclease"/>
</dbReference>
<dbReference type="EC" id="3.1.13.1" evidence="2"/>
<dbReference type="PANTHER" id="PTHR23355">
    <property type="entry name" value="RIBONUCLEASE"/>
    <property type="match status" value="1"/>
</dbReference>
<dbReference type="SMART" id="SM00955">
    <property type="entry name" value="RNB"/>
    <property type="match status" value="1"/>
</dbReference>
<dbReference type="GO" id="GO:0006402">
    <property type="term" value="P:mRNA catabolic process"/>
    <property type="evidence" value="ECO:0007669"/>
    <property type="project" value="TreeGrafter"/>
</dbReference>
<dbReference type="InterPro" id="IPR012340">
    <property type="entry name" value="NA-bd_OB-fold"/>
</dbReference>
<gene>
    <name evidence="9" type="ORF">A2419_03525</name>
</gene>
<evidence type="ECO:0000313" key="10">
    <source>
        <dbReference type="Proteomes" id="UP000176568"/>
    </source>
</evidence>
<dbReference type="PANTHER" id="PTHR23355:SF9">
    <property type="entry name" value="DIS3-LIKE EXONUCLEASE 2"/>
    <property type="match status" value="1"/>
</dbReference>
<dbReference type="GO" id="GO:0003723">
    <property type="term" value="F:RNA binding"/>
    <property type="evidence" value="ECO:0007669"/>
    <property type="project" value="UniProtKB-KW"/>
</dbReference>
<dbReference type="SUPFAM" id="SSF50249">
    <property type="entry name" value="Nucleic acid-binding proteins"/>
    <property type="match status" value="4"/>
</dbReference>
<dbReference type="STRING" id="1797247.A2419_03525"/>
<organism evidence="9 10">
    <name type="scientific">Candidatus Adlerbacteria bacterium RIFOXYC1_FULL_48_26</name>
    <dbReference type="NCBI Taxonomy" id="1797247"/>
    <lineage>
        <taxon>Bacteria</taxon>
        <taxon>Candidatus Adleribacteriota</taxon>
    </lineage>
</organism>
<proteinExistence type="inferred from homology"/>
<dbReference type="AlphaFoldDB" id="A0A1F4Y4W3"/>
<dbReference type="CDD" id="cd04471">
    <property type="entry name" value="S1_RNase_R"/>
    <property type="match status" value="1"/>
</dbReference>
<dbReference type="NCBIfam" id="TIGR02063">
    <property type="entry name" value="RNase_R"/>
    <property type="match status" value="1"/>
</dbReference>
<dbReference type="HAMAP" id="MF_01895">
    <property type="entry name" value="RNase_R"/>
    <property type="match status" value="1"/>
</dbReference>
<accession>A0A1F4Y4W3</accession>
<evidence type="ECO:0000313" key="9">
    <source>
        <dbReference type="EMBL" id="OGC88816.1"/>
    </source>
</evidence>
<keyword evidence="5" id="KW-0378">Hydrolase</keyword>
<keyword evidence="6" id="KW-0269">Exonuclease</keyword>
<dbReference type="Gene3D" id="2.40.50.140">
    <property type="entry name" value="Nucleic acid-binding proteins"/>
    <property type="match status" value="2"/>
</dbReference>
<dbReference type="Pfam" id="PF00773">
    <property type="entry name" value="RNB"/>
    <property type="match status" value="1"/>
</dbReference>
<dbReference type="InterPro" id="IPR001900">
    <property type="entry name" value="RNase_II/R"/>
</dbReference>
<keyword evidence="3" id="KW-0963">Cytoplasm</keyword>
<evidence type="ECO:0000256" key="6">
    <source>
        <dbReference type="ARBA" id="ARBA00022839"/>
    </source>
</evidence>
<evidence type="ECO:0000256" key="4">
    <source>
        <dbReference type="ARBA" id="ARBA00022722"/>
    </source>
</evidence>
<dbReference type="InterPro" id="IPR011805">
    <property type="entry name" value="RNase_R"/>
</dbReference>
<evidence type="ECO:0000256" key="3">
    <source>
        <dbReference type="ARBA" id="ARBA00022490"/>
    </source>
</evidence>
<feature type="non-terminal residue" evidence="9">
    <location>
        <position position="632"/>
    </location>
</feature>
<dbReference type="GO" id="GO:0005829">
    <property type="term" value="C:cytosol"/>
    <property type="evidence" value="ECO:0007669"/>
    <property type="project" value="TreeGrafter"/>
</dbReference>
<protein>
    <recommendedName>
        <fullName evidence="2">exoribonuclease II</fullName>
        <ecNumber evidence="2">3.1.13.1</ecNumber>
    </recommendedName>
</protein>
<evidence type="ECO:0000256" key="1">
    <source>
        <dbReference type="ARBA" id="ARBA00001849"/>
    </source>
</evidence>
<evidence type="ECO:0000256" key="2">
    <source>
        <dbReference type="ARBA" id="ARBA00012163"/>
    </source>
</evidence>
<dbReference type="InterPro" id="IPR040476">
    <property type="entry name" value="CSD2"/>
</dbReference>
<comment type="catalytic activity">
    <reaction evidence="1">
        <text>Exonucleolytic cleavage in the 3'- to 5'-direction to yield nucleoside 5'-phosphates.</text>
        <dbReference type="EC" id="3.1.13.1"/>
    </reaction>
</comment>
<keyword evidence="4" id="KW-0540">Nuclease</keyword>
<reference evidence="9 10" key="1">
    <citation type="journal article" date="2016" name="Nat. Commun.">
        <title>Thousands of microbial genomes shed light on interconnected biogeochemical processes in an aquifer system.</title>
        <authorList>
            <person name="Anantharaman K."/>
            <person name="Brown C.T."/>
            <person name="Hug L.A."/>
            <person name="Sharon I."/>
            <person name="Castelle C.J."/>
            <person name="Probst A.J."/>
            <person name="Thomas B.C."/>
            <person name="Singh A."/>
            <person name="Wilkins M.J."/>
            <person name="Karaoz U."/>
            <person name="Brodie E.L."/>
            <person name="Williams K.H."/>
            <person name="Hubbard S.S."/>
            <person name="Banfield J.F."/>
        </authorList>
    </citation>
    <scope>NUCLEOTIDE SEQUENCE [LARGE SCALE GENOMIC DNA]</scope>
</reference>
<dbReference type="PROSITE" id="PS01175">
    <property type="entry name" value="RIBONUCLEASE_II"/>
    <property type="match status" value="1"/>
</dbReference>
<name>A0A1F4Y4W3_9BACT</name>